<keyword evidence="3" id="KW-1185">Reference proteome</keyword>
<gene>
    <name evidence="2" type="ORF">EJ08DRAFT_269708</name>
</gene>
<proteinExistence type="predicted"/>
<organism evidence="2 3">
    <name type="scientific">Tothia fuscella</name>
    <dbReference type="NCBI Taxonomy" id="1048955"/>
    <lineage>
        <taxon>Eukaryota</taxon>
        <taxon>Fungi</taxon>
        <taxon>Dikarya</taxon>
        <taxon>Ascomycota</taxon>
        <taxon>Pezizomycotina</taxon>
        <taxon>Dothideomycetes</taxon>
        <taxon>Pleosporomycetidae</taxon>
        <taxon>Venturiales</taxon>
        <taxon>Cylindrosympodiaceae</taxon>
        <taxon>Tothia</taxon>
    </lineage>
</organism>
<dbReference type="OrthoDB" id="2951834at2759"/>
<dbReference type="InterPro" id="IPR056632">
    <property type="entry name" value="DUF7730"/>
</dbReference>
<dbReference type="PANTHER" id="PTHR38790">
    <property type="entry name" value="2EXR DOMAIN-CONTAINING PROTEIN-RELATED"/>
    <property type="match status" value="1"/>
</dbReference>
<evidence type="ECO:0000259" key="1">
    <source>
        <dbReference type="Pfam" id="PF24864"/>
    </source>
</evidence>
<reference evidence="2" key="1">
    <citation type="journal article" date="2020" name="Stud. Mycol.">
        <title>101 Dothideomycetes genomes: a test case for predicting lifestyles and emergence of pathogens.</title>
        <authorList>
            <person name="Haridas S."/>
            <person name="Albert R."/>
            <person name="Binder M."/>
            <person name="Bloem J."/>
            <person name="Labutti K."/>
            <person name="Salamov A."/>
            <person name="Andreopoulos B."/>
            <person name="Baker S."/>
            <person name="Barry K."/>
            <person name="Bills G."/>
            <person name="Bluhm B."/>
            <person name="Cannon C."/>
            <person name="Castanera R."/>
            <person name="Culley D."/>
            <person name="Daum C."/>
            <person name="Ezra D."/>
            <person name="Gonzalez J."/>
            <person name="Henrissat B."/>
            <person name="Kuo A."/>
            <person name="Liang C."/>
            <person name="Lipzen A."/>
            <person name="Lutzoni F."/>
            <person name="Magnuson J."/>
            <person name="Mondo S."/>
            <person name="Nolan M."/>
            <person name="Ohm R."/>
            <person name="Pangilinan J."/>
            <person name="Park H.-J."/>
            <person name="Ramirez L."/>
            <person name="Alfaro M."/>
            <person name="Sun H."/>
            <person name="Tritt A."/>
            <person name="Yoshinaga Y."/>
            <person name="Zwiers L.-H."/>
            <person name="Turgeon B."/>
            <person name="Goodwin S."/>
            <person name="Spatafora J."/>
            <person name="Crous P."/>
            <person name="Grigoriev I."/>
        </authorList>
    </citation>
    <scope>NUCLEOTIDE SEQUENCE</scope>
    <source>
        <strain evidence="2">CBS 130266</strain>
    </source>
</reference>
<protein>
    <recommendedName>
        <fullName evidence="1">DUF7730 domain-containing protein</fullName>
    </recommendedName>
</protein>
<evidence type="ECO:0000313" key="2">
    <source>
        <dbReference type="EMBL" id="KAF2429585.1"/>
    </source>
</evidence>
<dbReference type="Pfam" id="PF24864">
    <property type="entry name" value="DUF7730"/>
    <property type="match status" value="1"/>
</dbReference>
<dbReference type="AlphaFoldDB" id="A0A9P4NQ35"/>
<evidence type="ECO:0000313" key="3">
    <source>
        <dbReference type="Proteomes" id="UP000800235"/>
    </source>
</evidence>
<dbReference type="EMBL" id="MU007045">
    <property type="protein sequence ID" value="KAF2429585.1"/>
    <property type="molecule type" value="Genomic_DNA"/>
</dbReference>
<feature type="domain" description="DUF7730" evidence="1">
    <location>
        <begin position="44"/>
        <end position="220"/>
    </location>
</feature>
<sequence>MINHSDKHNSLSCFFLPKRRRDISTTPSKSLLDKLLNHTPPQNPQLHCLLFRLPRELRDEIYTELHGEPGTFHIVDTNNTIHSIRYPSTPDADRPYHLQQIAGITIPFLQTCRRIHDEIMQFIYGRNTFTFAKSLLSFAGMIPQTNLALIRTVTINWDIGATLPHRVSTTPPPVQSHRSYIRAEPSTRRHAYLPQLWDPTCKVLATQMPNLRDLSIEISIEENQLGELGIEGYQEMFLVALGGLRGLRKLDLAFEVVAEEVEVRKWGFKQREKELEMKEKKVEEVAARVKRVLLCSKPDPKYERENCNVM</sequence>
<name>A0A9P4NQ35_9PEZI</name>
<accession>A0A9P4NQ35</accession>
<comment type="caution">
    <text evidence="2">The sequence shown here is derived from an EMBL/GenBank/DDBJ whole genome shotgun (WGS) entry which is preliminary data.</text>
</comment>
<dbReference type="Proteomes" id="UP000800235">
    <property type="component" value="Unassembled WGS sequence"/>
</dbReference>